<dbReference type="STRING" id="44689.Q7KWM8"/>
<dbReference type="FunCoup" id="Q7KWM8">
    <property type="interactions" value="87"/>
</dbReference>
<reference evidence="8 9" key="1">
    <citation type="journal article" date="2005" name="Nature">
        <title>The genome of the social amoeba Dictyostelium discoideum.</title>
        <authorList>
            <consortium name="The Dictyostelium discoideum Sequencing Consortium"/>
            <person name="Eichinger L."/>
            <person name="Pachebat J.A."/>
            <person name="Glockner G."/>
            <person name="Rajandream M.A."/>
            <person name="Sucgang R."/>
            <person name="Berriman M."/>
            <person name="Song J."/>
            <person name="Olsen R."/>
            <person name="Szafranski K."/>
            <person name="Xu Q."/>
            <person name="Tunggal B."/>
            <person name="Kummerfeld S."/>
            <person name="Madera M."/>
            <person name="Konfortov B.A."/>
            <person name="Rivero F."/>
            <person name="Bankier A.T."/>
            <person name="Lehmann R."/>
            <person name="Hamlin N."/>
            <person name="Davies R."/>
            <person name="Gaudet P."/>
            <person name="Fey P."/>
            <person name="Pilcher K."/>
            <person name="Chen G."/>
            <person name="Saunders D."/>
            <person name="Sodergren E."/>
            <person name="Davis P."/>
            <person name="Kerhornou A."/>
            <person name="Nie X."/>
            <person name="Hall N."/>
            <person name="Anjard C."/>
            <person name="Hemphill L."/>
            <person name="Bason N."/>
            <person name="Farbrother P."/>
            <person name="Desany B."/>
            <person name="Just E."/>
            <person name="Morio T."/>
            <person name="Rost R."/>
            <person name="Churcher C."/>
            <person name="Cooper J."/>
            <person name="Haydock S."/>
            <person name="van Driessche N."/>
            <person name="Cronin A."/>
            <person name="Goodhead I."/>
            <person name="Muzny D."/>
            <person name="Mourier T."/>
            <person name="Pain A."/>
            <person name="Lu M."/>
            <person name="Harper D."/>
            <person name="Lindsay R."/>
            <person name="Hauser H."/>
            <person name="James K."/>
            <person name="Quiles M."/>
            <person name="Madan Babu M."/>
            <person name="Saito T."/>
            <person name="Buchrieser C."/>
            <person name="Wardroper A."/>
            <person name="Felder M."/>
            <person name="Thangavelu M."/>
            <person name="Johnson D."/>
            <person name="Knights A."/>
            <person name="Loulseged H."/>
            <person name="Mungall K."/>
            <person name="Oliver K."/>
            <person name="Price C."/>
            <person name="Quail M.A."/>
            <person name="Urushihara H."/>
            <person name="Hernandez J."/>
            <person name="Rabbinowitsch E."/>
            <person name="Steffen D."/>
            <person name="Sanders M."/>
            <person name="Ma J."/>
            <person name="Kohara Y."/>
            <person name="Sharp S."/>
            <person name="Simmonds M."/>
            <person name="Spiegler S."/>
            <person name="Tivey A."/>
            <person name="Sugano S."/>
            <person name="White B."/>
            <person name="Walker D."/>
            <person name="Woodward J."/>
            <person name="Winckler T."/>
            <person name="Tanaka Y."/>
            <person name="Shaulsky G."/>
            <person name="Schleicher M."/>
            <person name="Weinstock G."/>
            <person name="Rosenthal A."/>
            <person name="Cox E.C."/>
            <person name="Chisholm R.L."/>
            <person name="Gibbs R."/>
            <person name="Loomis W.F."/>
            <person name="Platzer M."/>
            <person name="Kay R.R."/>
            <person name="Williams J."/>
            <person name="Dear P.H."/>
            <person name="Noegel A.A."/>
            <person name="Barrell B."/>
            <person name="Kuspa A."/>
        </authorList>
    </citation>
    <scope>NUCLEOTIDE SEQUENCE [LARGE SCALE GENOMIC DNA]</scope>
    <source>
        <strain evidence="8 9">AX4</strain>
    </source>
</reference>
<dbReference type="VEuPathDB" id="AmoebaDB:DDB_G0272736"/>
<keyword evidence="9" id="KW-1185">Reference proteome</keyword>
<sequence length="945" mass="104968">MKSFIVLKLLFLISLFIYSINCEIESKINYLKSIVFITILPNSNDLINIDLLCLVNLECTYNGAIQGFGSNRIIKNLDGSNSCNSTFDFTGYTDFQKQECKGTLLYKITNRVLDEKISIPISFPVEIDDSHLYTNGTSSLKIRYYDGSNANSTPMTITDITGKPKEIRNLKYENSLIYNQPGLLTWTMDPGFGYVLISFGGDHQNSQQTPYKATYPKPIINSARVLSMDIEKGATKIEFIGINFGTNRKLLTFMPSCYPFPYKISIDYVNSTNLIITDFNRLVGLCPTRDFKYTLCLDNYCGQGQLKEGYPPITINSIEGPTSNRTYKFNGYFLDSTTYSQLTPISQYGQKLSSSINHIEFQMNSPLYYQYTSGGRAFKFWDKNSNGATTPPTSISIPIGQPPSSTIFDCGPPTLLSTTSIEQQGKLKVIGKYFMNNDMSVYLDGIKLNQSVITIVNSTILYISPIPRPGILTVSIDGSNDNSSIPIRINVSIKEISSPTTKGGLITIKGNGLYLSSENGKPLKSKFSIENFNNNNQLNCHDPIEDSSYPGEIIYCKVSPGIGKKLWFKLEIGDSKPAIFTNFTYQAPTISKIYQSFDNAIVNGNNLGELNSKVFIYINNEINGKIIVTPLPVLTNSSELIQFQIPDSIKTSMIFIEVGGQKSNQLQLPIIPFITSIPSKLSVNGGVVTIIGKYLNLLNYNFVNENEIINNNNNGNHLNIKIGSQICKDIQQLDLKHFTSITCKMPPGSGGDYSVSILINDILVQGNPKGLTFSYMSPTIINSTSVSPTTGGLITIFGSQLAKPINITIANLQQCIYVNITDSNSLTCYLPPLSESLNKSSIERSDHQIQINVNGQSGDADVFKYSIPDKYQFRSDNNNSGGGGTSDQNNNSHVEKWLIPAILIPCLFFLIAILVLVIIYIKKYKKRKQIQKRLNEPIPPESIQD</sequence>
<dbReference type="GeneID" id="8618660"/>
<dbReference type="Gene3D" id="2.60.40.10">
    <property type="entry name" value="Immunoglobulins"/>
    <property type="match status" value="1"/>
</dbReference>
<organism evidence="8 9">
    <name type="scientific">Dictyostelium discoideum</name>
    <name type="common">Social amoeba</name>
    <dbReference type="NCBI Taxonomy" id="44689"/>
    <lineage>
        <taxon>Eukaryota</taxon>
        <taxon>Amoebozoa</taxon>
        <taxon>Evosea</taxon>
        <taxon>Eumycetozoa</taxon>
        <taxon>Dictyostelia</taxon>
        <taxon>Dictyosteliales</taxon>
        <taxon>Dictyosteliaceae</taxon>
        <taxon>Dictyostelium</taxon>
    </lineage>
</organism>
<evidence type="ECO:0000313" key="8">
    <source>
        <dbReference type="EMBL" id="EAL71005.1"/>
    </source>
</evidence>
<dbReference type="InParanoid" id="Q7KWM8"/>
<comment type="caution">
    <text evidence="8">The sequence shown here is derived from an EMBL/GenBank/DDBJ whole genome shotgun (WGS) entry which is preliminary data.</text>
</comment>
<evidence type="ECO:0000256" key="2">
    <source>
        <dbReference type="ARBA" id="ARBA00022729"/>
    </source>
</evidence>
<accession>Q7KWM8</accession>
<dbReference type="EMBL" id="AAFI02000008">
    <property type="protein sequence ID" value="EAL71005.1"/>
    <property type="molecule type" value="Genomic_DNA"/>
</dbReference>
<dbReference type="CDD" id="cd00603">
    <property type="entry name" value="IPT_PCSR"/>
    <property type="match status" value="1"/>
</dbReference>
<proteinExistence type="predicted"/>
<keyword evidence="3 5" id="KW-0472">Membrane</keyword>
<dbReference type="GO" id="GO:0016020">
    <property type="term" value="C:membrane"/>
    <property type="evidence" value="ECO:0007669"/>
    <property type="project" value="UniProtKB-SubCell"/>
</dbReference>
<keyword evidence="5" id="KW-1133">Transmembrane helix</keyword>
<dbReference type="InterPro" id="IPR002909">
    <property type="entry name" value="IPT_dom"/>
</dbReference>
<protein>
    <submittedName>
        <fullName evidence="8">Immunoglobulin E-set domain-containing protein</fullName>
    </submittedName>
</protein>
<dbReference type="InterPro" id="IPR013783">
    <property type="entry name" value="Ig-like_fold"/>
</dbReference>
<feature type="domain" description="IPT/TIG" evidence="7">
    <location>
        <begin position="672"/>
        <end position="775"/>
    </location>
</feature>
<name>Q7KWM8_DICDI</name>
<dbReference type="dictyBase" id="DDB_G0272736">
    <property type="gene designation" value="tgrN1"/>
</dbReference>
<evidence type="ECO:0000256" key="6">
    <source>
        <dbReference type="SAM" id="SignalP"/>
    </source>
</evidence>
<dbReference type="eggNOG" id="ENOG502RFRE">
    <property type="taxonomic scope" value="Eukaryota"/>
</dbReference>
<dbReference type="InterPro" id="IPR052014">
    <property type="entry name" value="Dictyostelium_Tiger"/>
</dbReference>
<dbReference type="PaxDb" id="44689-DDB0304806"/>
<dbReference type="PANTHER" id="PTHR31341">
    <property type="entry name" value="IPT/TIG DOMAIN-CONTAINING PROTEIN-RELATED-RELATED"/>
    <property type="match status" value="1"/>
</dbReference>
<comment type="subcellular location">
    <subcellularLocation>
        <location evidence="1">Membrane</location>
    </subcellularLocation>
</comment>
<evidence type="ECO:0000256" key="3">
    <source>
        <dbReference type="ARBA" id="ARBA00023136"/>
    </source>
</evidence>
<evidence type="ECO:0000256" key="5">
    <source>
        <dbReference type="SAM" id="Phobius"/>
    </source>
</evidence>
<feature type="domain" description="IPT/TIG" evidence="7">
    <location>
        <begin position="784"/>
        <end position="865"/>
    </location>
</feature>
<dbReference type="PhylomeDB" id="Q7KWM8"/>
<keyword evidence="2 6" id="KW-0732">Signal</keyword>
<keyword evidence="5" id="KW-0812">Transmembrane</keyword>
<dbReference type="RefSeq" id="XP_644983.1">
    <property type="nucleotide sequence ID" value="XM_639891.1"/>
</dbReference>
<dbReference type="Pfam" id="PF01833">
    <property type="entry name" value="TIG"/>
    <property type="match status" value="2"/>
</dbReference>
<dbReference type="OMA" id="YPPITIN"/>
<feature type="signal peptide" evidence="6">
    <location>
        <begin position="1"/>
        <end position="22"/>
    </location>
</feature>
<dbReference type="GlyGen" id="Q7KWM8">
    <property type="glycosylation" value="1 site"/>
</dbReference>
<feature type="transmembrane region" description="Helical" evidence="5">
    <location>
        <begin position="897"/>
        <end position="921"/>
    </location>
</feature>
<gene>
    <name evidence="8" type="primary">tgrN1</name>
    <name evidence="8" type="ORF">DDB_G0272736</name>
</gene>
<evidence type="ECO:0000256" key="1">
    <source>
        <dbReference type="ARBA" id="ARBA00004370"/>
    </source>
</evidence>
<evidence type="ECO:0000259" key="7">
    <source>
        <dbReference type="Pfam" id="PF01833"/>
    </source>
</evidence>
<dbReference type="HOGENOM" id="CLU_311112_0_0_1"/>
<dbReference type="InterPro" id="IPR014756">
    <property type="entry name" value="Ig_E-set"/>
</dbReference>
<keyword evidence="4" id="KW-0325">Glycoprotein</keyword>
<dbReference type="SUPFAM" id="SSF81296">
    <property type="entry name" value="E set domains"/>
    <property type="match status" value="2"/>
</dbReference>
<dbReference type="Proteomes" id="UP000002195">
    <property type="component" value="Unassembled WGS sequence"/>
</dbReference>
<dbReference type="PANTHER" id="PTHR31341:SF10">
    <property type="entry name" value="IMMUNOGLOBULIN E-SET DOMAIN-CONTAINING PROTEIN"/>
    <property type="match status" value="1"/>
</dbReference>
<dbReference type="AlphaFoldDB" id="Q7KWM8"/>
<accession>Q558T3</accession>
<evidence type="ECO:0000256" key="4">
    <source>
        <dbReference type="ARBA" id="ARBA00023180"/>
    </source>
</evidence>
<feature type="chain" id="PRO_5004288176" evidence="6">
    <location>
        <begin position="23"/>
        <end position="945"/>
    </location>
</feature>
<evidence type="ECO:0000313" key="9">
    <source>
        <dbReference type="Proteomes" id="UP000002195"/>
    </source>
</evidence>
<dbReference type="KEGG" id="ddi:DDB_G0272736"/>